<evidence type="ECO:0000256" key="1">
    <source>
        <dbReference type="ARBA" id="ARBA00000085"/>
    </source>
</evidence>
<reference evidence="14" key="1">
    <citation type="submission" date="2018-12" db="EMBL/GenBank/DDBJ databases">
        <authorList>
            <person name="Will S."/>
            <person name="Neumann-Schaal M."/>
            <person name="Henke P."/>
        </authorList>
    </citation>
    <scope>NUCLEOTIDE SEQUENCE</scope>
    <source>
        <strain evidence="14">PCC 7102</strain>
    </source>
</reference>
<dbReference type="Gene3D" id="1.10.287.130">
    <property type="match status" value="1"/>
</dbReference>
<keyword evidence="3 9" id="KW-0597">Phosphoprotein</keyword>
<keyword evidence="15" id="KW-1185">Reference proteome</keyword>
<feature type="domain" description="PAC" evidence="13">
    <location>
        <begin position="492"/>
        <end position="542"/>
    </location>
</feature>
<dbReference type="InterPro" id="IPR036890">
    <property type="entry name" value="HATPase_C_sf"/>
</dbReference>
<dbReference type="CDD" id="cd00082">
    <property type="entry name" value="HisKA"/>
    <property type="match status" value="1"/>
</dbReference>
<dbReference type="InterPro" id="IPR003661">
    <property type="entry name" value="HisK_dim/P_dom"/>
</dbReference>
<dbReference type="InterPro" id="IPR036097">
    <property type="entry name" value="HisK_dim/P_sf"/>
</dbReference>
<dbReference type="SUPFAM" id="SSF55874">
    <property type="entry name" value="ATPase domain of HSP90 chaperone/DNA topoisomerase II/histidine kinase"/>
    <property type="match status" value="1"/>
</dbReference>
<feature type="domain" description="PAS" evidence="12">
    <location>
        <begin position="292"/>
        <end position="362"/>
    </location>
</feature>
<keyword evidence="5" id="KW-0547">Nucleotide-binding</keyword>
<dbReference type="Pfam" id="PF02518">
    <property type="entry name" value="HATPase_c"/>
    <property type="match status" value="1"/>
</dbReference>
<evidence type="ECO:0000256" key="3">
    <source>
        <dbReference type="ARBA" id="ARBA00022553"/>
    </source>
</evidence>
<evidence type="ECO:0000256" key="2">
    <source>
        <dbReference type="ARBA" id="ARBA00012438"/>
    </source>
</evidence>
<evidence type="ECO:0000256" key="4">
    <source>
        <dbReference type="ARBA" id="ARBA00022679"/>
    </source>
</evidence>
<dbReference type="InterPro" id="IPR004358">
    <property type="entry name" value="Sig_transdc_His_kin-like_C"/>
</dbReference>
<protein>
    <recommendedName>
        <fullName evidence="2">histidine kinase</fullName>
        <ecNumber evidence="2">2.7.13.3</ecNumber>
    </recommendedName>
</protein>
<dbReference type="InterPro" id="IPR011006">
    <property type="entry name" value="CheY-like_superfamily"/>
</dbReference>
<evidence type="ECO:0000313" key="14">
    <source>
        <dbReference type="EMBL" id="RUT05479.1"/>
    </source>
</evidence>
<evidence type="ECO:0000256" key="7">
    <source>
        <dbReference type="ARBA" id="ARBA00022840"/>
    </source>
</evidence>
<dbReference type="NCBIfam" id="TIGR00229">
    <property type="entry name" value="sensory_box"/>
    <property type="match status" value="2"/>
</dbReference>
<dbReference type="CDD" id="cd00130">
    <property type="entry name" value="PAS"/>
    <property type="match status" value="2"/>
</dbReference>
<dbReference type="CDD" id="cd00156">
    <property type="entry name" value="REC"/>
    <property type="match status" value="1"/>
</dbReference>
<dbReference type="Gene3D" id="3.40.50.2300">
    <property type="match status" value="1"/>
</dbReference>
<keyword evidence="7" id="KW-0067">ATP-binding</keyword>
<comment type="caution">
    <text evidence="14">The sequence shown here is derived from an EMBL/GenBank/DDBJ whole genome shotgun (WGS) entry which is preliminary data.</text>
</comment>
<dbReference type="Gene3D" id="3.30.450.40">
    <property type="match status" value="1"/>
</dbReference>
<dbReference type="PANTHER" id="PTHR43065:SF46">
    <property type="entry name" value="C4-DICARBOXYLATE TRANSPORT SENSOR PROTEIN DCTB"/>
    <property type="match status" value="1"/>
</dbReference>
<dbReference type="InterPro" id="IPR013767">
    <property type="entry name" value="PAS_fold"/>
</dbReference>
<name>A0A433VHC4_9CYAN</name>
<dbReference type="InterPro" id="IPR001789">
    <property type="entry name" value="Sig_transdc_resp-reg_receiver"/>
</dbReference>
<keyword evidence="8" id="KW-0902">Two-component regulatory system</keyword>
<dbReference type="EMBL" id="RSCL01000008">
    <property type="protein sequence ID" value="RUT05479.1"/>
    <property type="molecule type" value="Genomic_DNA"/>
</dbReference>
<dbReference type="AlphaFoldDB" id="A0A433VHC4"/>
<dbReference type="SUPFAM" id="SSF55785">
    <property type="entry name" value="PYP-like sensor domain (PAS domain)"/>
    <property type="match status" value="3"/>
</dbReference>
<dbReference type="GO" id="GO:0000155">
    <property type="term" value="F:phosphorelay sensor kinase activity"/>
    <property type="evidence" value="ECO:0007669"/>
    <property type="project" value="InterPro"/>
</dbReference>
<evidence type="ECO:0000256" key="9">
    <source>
        <dbReference type="PROSITE-ProRule" id="PRU00169"/>
    </source>
</evidence>
<dbReference type="Pfam" id="PF00512">
    <property type="entry name" value="HisKA"/>
    <property type="match status" value="1"/>
</dbReference>
<evidence type="ECO:0000259" key="13">
    <source>
        <dbReference type="PROSITE" id="PS50113"/>
    </source>
</evidence>
<dbReference type="InterPro" id="IPR035965">
    <property type="entry name" value="PAS-like_dom_sf"/>
</dbReference>
<dbReference type="SMART" id="SM00387">
    <property type="entry name" value="HATPase_c"/>
    <property type="match status" value="1"/>
</dbReference>
<dbReference type="SMART" id="SM00091">
    <property type="entry name" value="PAS"/>
    <property type="match status" value="2"/>
</dbReference>
<dbReference type="InterPro" id="IPR000700">
    <property type="entry name" value="PAS-assoc_C"/>
</dbReference>
<dbReference type="Pfam" id="PF00072">
    <property type="entry name" value="Response_reg"/>
    <property type="match status" value="1"/>
</dbReference>
<dbReference type="PROSITE" id="PS50109">
    <property type="entry name" value="HIS_KIN"/>
    <property type="match status" value="1"/>
</dbReference>
<feature type="domain" description="Histidine kinase" evidence="10">
    <location>
        <begin position="677"/>
        <end position="899"/>
    </location>
</feature>
<accession>A0A433VHC4</accession>
<comment type="catalytic activity">
    <reaction evidence="1">
        <text>ATP + protein L-histidine = ADP + protein N-phospho-L-histidine.</text>
        <dbReference type="EC" id="2.7.13.3"/>
    </reaction>
</comment>
<keyword evidence="6" id="KW-0418">Kinase</keyword>
<keyword evidence="4" id="KW-0808">Transferase</keyword>
<dbReference type="InterPro" id="IPR003594">
    <property type="entry name" value="HATPase_dom"/>
</dbReference>
<sequence>MLAAQICDTPIALINLIDADRQWFKAKVGIDWTEVPREIGFCSICIEADDILIIPDTLASEKFATSSVVIAEPYVRFYAGVPLTTPQGLALGTLCVVDTKPKQITQKQVDSLKSIARLVMRQLEVRRNINQLVDIQSDYKEAKEALHQSEHILSSFFNSAAMMMGVVEIYENDIKLISGNVASANFLRVLPRELQNCRASQIGLSQEYIKKWIGYYRKAERIKAPVRFEYIHESSGNVKVFNVTVTAIDTYSDDTSINEDKNKKFAYIIEDITERKQAEEERLKLLELDRTATNRIKNIFESITDGFFALDNNWCFSYLNKQAEPLLQRQREELLGHNIWEAFPDAVNSKFYHQYHHAVAERVSVEFEEFYPPLNTWFAVHAYPSKDGLSVYFQDITKRKQAEEELNCQQAIMRSINSVSPLGYYVVNKCSGQVFFLNNRFCEIWGIEHLQQKIEHYQLKNKDIITECLKLVVDVPAFVEADKLIHNQNKLSVSEDEILLKDGRVIRRVSTRFRQEGDCCAGRLYIFEDITERKRTEQQMRSSAALLDVTSDAIVLRDLSNKILLWNKGAEKLYGWQAEEVINNNNANDVLSCVKSPQYKDIYNTVLEKGCWQGELVKPTKSGQEIIVDSCWTLVLDEHQEPKSILTVDTDITQKKQLEAQFLRAQRVESIGTLASGIAHDLNNVLSPILMSAQLLNNKSNNLRDSQILSIIENNAKRGADLVKQVLSFARGMEGEHTKIQLQDLIKEIKQIVEQTFPKSIDFYTDIKPNLQVIIGDNTQLHQVLINLCLNARDAMPEGGKLTLSAENILIDENFQSMHIDAKVGQYILLTLTDTGIGIDRQNLDRIFEPFFTTKEFGKGTGLGLSTVMGIIKGHGGFVNVSSTVGKGTQFKVYLPAVNSQIISNNSYTKIPHGNGELVLVVDDEPSIREITKTSLESYNYEVMTASDGIEAVAIFAQYKNKIKAAIIDMMMPNMDGSTTISTLLRMNPLLPIVAVSGLATSEQVNIDKNSQIFAFLPKPYTAQELLNCVYKVLYSF</sequence>
<dbReference type="GO" id="GO:0006355">
    <property type="term" value="P:regulation of DNA-templated transcription"/>
    <property type="evidence" value="ECO:0007669"/>
    <property type="project" value="InterPro"/>
</dbReference>
<dbReference type="PANTHER" id="PTHR43065">
    <property type="entry name" value="SENSOR HISTIDINE KINASE"/>
    <property type="match status" value="1"/>
</dbReference>
<dbReference type="Gene3D" id="3.30.565.10">
    <property type="entry name" value="Histidine kinase-like ATPase, C-terminal domain"/>
    <property type="match status" value="1"/>
</dbReference>
<feature type="modified residue" description="4-aspartylphosphate" evidence="9">
    <location>
        <position position="969"/>
    </location>
</feature>
<dbReference type="Pfam" id="PF00989">
    <property type="entry name" value="PAS"/>
    <property type="match status" value="1"/>
</dbReference>
<dbReference type="EC" id="2.7.13.3" evidence="2"/>
<evidence type="ECO:0000259" key="10">
    <source>
        <dbReference type="PROSITE" id="PS50109"/>
    </source>
</evidence>
<dbReference type="Pfam" id="PF08448">
    <property type="entry name" value="PAS_4"/>
    <property type="match status" value="1"/>
</dbReference>
<dbReference type="PRINTS" id="PR00344">
    <property type="entry name" value="BCTRLSENSOR"/>
</dbReference>
<dbReference type="SMART" id="SM00388">
    <property type="entry name" value="HisKA"/>
    <property type="match status" value="1"/>
</dbReference>
<dbReference type="SUPFAM" id="SSF55781">
    <property type="entry name" value="GAF domain-like"/>
    <property type="match status" value="1"/>
</dbReference>
<evidence type="ECO:0000256" key="8">
    <source>
        <dbReference type="ARBA" id="ARBA00023012"/>
    </source>
</evidence>
<dbReference type="Proteomes" id="UP000271624">
    <property type="component" value="Unassembled WGS sequence"/>
</dbReference>
<organism evidence="14 15">
    <name type="scientific">Dulcicalothrix desertica PCC 7102</name>
    <dbReference type="NCBI Taxonomy" id="232991"/>
    <lineage>
        <taxon>Bacteria</taxon>
        <taxon>Bacillati</taxon>
        <taxon>Cyanobacteriota</taxon>
        <taxon>Cyanophyceae</taxon>
        <taxon>Nostocales</taxon>
        <taxon>Calotrichaceae</taxon>
        <taxon>Dulcicalothrix</taxon>
    </lineage>
</organism>
<proteinExistence type="predicted"/>
<gene>
    <name evidence="14" type="ORF">DSM106972_034860</name>
</gene>
<evidence type="ECO:0000259" key="11">
    <source>
        <dbReference type="PROSITE" id="PS50110"/>
    </source>
</evidence>
<dbReference type="PROSITE" id="PS50112">
    <property type="entry name" value="PAS"/>
    <property type="match status" value="2"/>
</dbReference>
<dbReference type="InterPro" id="IPR013656">
    <property type="entry name" value="PAS_4"/>
</dbReference>
<dbReference type="SUPFAM" id="SSF52172">
    <property type="entry name" value="CheY-like"/>
    <property type="match status" value="1"/>
</dbReference>
<evidence type="ECO:0000259" key="12">
    <source>
        <dbReference type="PROSITE" id="PS50112"/>
    </source>
</evidence>
<feature type="domain" description="PAS" evidence="12">
    <location>
        <begin position="539"/>
        <end position="610"/>
    </location>
</feature>
<dbReference type="Gene3D" id="3.30.450.20">
    <property type="entry name" value="PAS domain"/>
    <property type="match status" value="4"/>
</dbReference>
<dbReference type="SUPFAM" id="SSF47384">
    <property type="entry name" value="Homodimeric domain of signal transducing histidine kinase"/>
    <property type="match status" value="1"/>
</dbReference>
<dbReference type="InterPro" id="IPR029016">
    <property type="entry name" value="GAF-like_dom_sf"/>
</dbReference>
<dbReference type="SMART" id="SM00448">
    <property type="entry name" value="REC"/>
    <property type="match status" value="1"/>
</dbReference>
<dbReference type="InterPro" id="IPR000014">
    <property type="entry name" value="PAS"/>
</dbReference>
<feature type="domain" description="Response regulatory" evidence="11">
    <location>
        <begin position="918"/>
        <end position="1034"/>
    </location>
</feature>
<dbReference type="PROSITE" id="PS50110">
    <property type="entry name" value="RESPONSE_REGULATORY"/>
    <property type="match status" value="1"/>
</dbReference>
<evidence type="ECO:0000256" key="6">
    <source>
        <dbReference type="ARBA" id="ARBA00022777"/>
    </source>
</evidence>
<evidence type="ECO:0000256" key="5">
    <source>
        <dbReference type="ARBA" id="ARBA00022741"/>
    </source>
</evidence>
<evidence type="ECO:0000313" key="15">
    <source>
        <dbReference type="Proteomes" id="UP000271624"/>
    </source>
</evidence>
<dbReference type="GO" id="GO:0005524">
    <property type="term" value="F:ATP binding"/>
    <property type="evidence" value="ECO:0007669"/>
    <property type="project" value="UniProtKB-KW"/>
</dbReference>
<dbReference type="InterPro" id="IPR005467">
    <property type="entry name" value="His_kinase_dom"/>
</dbReference>
<dbReference type="PROSITE" id="PS50113">
    <property type="entry name" value="PAC"/>
    <property type="match status" value="1"/>
</dbReference>
<reference evidence="14" key="2">
    <citation type="journal article" date="2019" name="Genome Biol. Evol.">
        <title>Day and night: Metabolic profiles and evolutionary relationships of six axenic non-marine cyanobacteria.</title>
        <authorList>
            <person name="Will S.E."/>
            <person name="Henke P."/>
            <person name="Boedeker C."/>
            <person name="Huang S."/>
            <person name="Brinkmann H."/>
            <person name="Rohde M."/>
            <person name="Jarek M."/>
            <person name="Friedl T."/>
            <person name="Seufert S."/>
            <person name="Schumacher M."/>
            <person name="Overmann J."/>
            <person name="Neumann-Schaal M."/>
            <person name="Petersen J."/>
        </authorList>
    </citation>
    <scope>NUCLEOTIDE SEQUENCE [LARGE SCALE GENOMIC DNA]</scope>
    <source>
        <strain evidence="14">PCC 7102</strain>
    </source>
</reference>